<feature type="binding site" evidence="5">
    <location>
        <position position="255"/>
    </location>
    <ligand>
        <name>NAD(+)</name>
        <dbReference type="ChEBI" id="CHEBI:57540"/>
    </ligand>
</feature>
<dbReference type="PROSITE" id="PS00065">
    <property type="entry name" value="D_2_HYDROXYACID_DH_1"/>
    <property type="match status" value="1"/>
</dbReference>
<dbReference type="Pfam" id="PF00389">
    <property type="entry name" value="2-Hacid_dh"/>
    <property type="match status" value="1"/>
</dbReference>
<evidence type="ECO:0000256" key="4">
    <source>
        <dbReference type="ARBA" id="ARBA00023027"/>
    </source>
</evidence>
<feature type="domain" description="D-isomer specific 2-hydroxyacid dehydrogenase catalytic" evidence="6">
    <location>
        <begin position="34"/>
        <end position="336"/>
    </location>
</feature>
<dbReference type="STRING" id="289078.A0A2X0KTW2"/>
<feature type="binding site" evidence="5">
    <location>
        <begin position="229"/>
        <end position="233"/>
    </location>
    <ligand>
        <name>NAD(+)</name>
        <dbReference type="ChEBI" id="CHEBI:57540"/>
    </ligand>
</feature>
<proteinExistence type="inferred from homology"/>
<feature type="site" description="Important for catalytic activity" evidence="5">
    <location>
        <position position="257"/>
    </location>
</feature>
<name>A0A2X0KTW2_9BASI</name>
<dbReference type="GO" id="GO:0005829">
    <property type="term" value="C:cytosol"/>
    <property type="evidence" value="ECO:0007669"/>
    <property type="project" value="TreeGrafter"/>
</dbReference>
<dbReference type="InterPro" id="IPR006139">
    <property type="entry name" value="D-isomer_2_OHA_DH_cat_dom"/>
</dbReference>
<evidence type="ECO:0000256" key="2">
    <source>
        <dbReference type="ARBA" id="ARBA00013128"/>
    </source>
</evidence>
<comment type="function">
    <text evidence="5">Catalyzes the NAD(+)-dependent oxidation of formate to carbon dioxide. Formate oxidation is the final step in the methanol oxidation pathway in methylotrophic microorganisms. Has a role in the detoxification of exogenous formate in non-methylotrophic organisms.</text>
</comment>
<comment type="catalytic activity">
    <reaction evidence="1 5">
        <text>formate + NAD(+) = CO2 + NADH</text>
        <dbReference type="Rhea" id="RHEA:15985"/>
        <dbReference type="ChEBI" id="CHEBI:15740"/>
        <dbReference type="ChEBI" id="CHEBI:16526"/>
        <dbReference type="ChEBI" id="CHEBI:57540"/>
        <dbReference type="ChEBI" id="CHEBI:57945"/>
        <dbReference type="EC" id="1.17.1.9"/>
    </reaction>
</comment>
<accession>A0A2X0KTW2</accession>
<dbReference type="SUPFAM" id="SSF51735">
    <property type="entry name" value="NAD(P)-binding Rossmann-fold domains"/>
    <property type="match status" value="1"/>
</dbReference>
<dbReference type="AlphaFoldDB" id="A0A2X0KTW2"/>
<dbReference type="FunFam" id="3.40.50.720:FF:000057">
    <property type="entry name" value="Formate dehydrogenase"/>
    <property type="match status" value="1"/>
</dbReference>
<organism evidence="8 9">
    <name type="scientific">Microbotryum saponariae</name>
    <dbReference type="NCBI Taxonomy" id="289078"/>
    <lineage>
        <taxon>Eukaryota</taxon>
        <taxon>Fungi</taxon>
        <taxon>Dikarya</taxon>
        <taxon>Basidiomycota</taxon>
        <taxon>Pucciniomycotina</taxon>
        <taxon>Microbotryomycetes</taxon>
        <taxon>Microbotryales</taxon>
        <taxon>Microbotryaceae</taxon>
        <taxon>Microbotryum</taxon>
    </lineage>
</organism>
<feature type="binding site" evidence="5">
    <location>
        <position position="194"/>
    </location>
    <ligand>
        <name>NAD(+)</name>
        <dbReference type="ChEBI" id="CHEBI:57540"/>
    </ligand>
</feature>
<dbReference type="Pfam" id="PF02826">
    <property type="entry name" value="2-Hacid_dh_C"/>
    <property type="match status" value="1"/>
</dbReference>
<dbReference type="InterPro" id="IPR006140">
    <property type="entry name" value="D-isomer_DH_NAD-bd"/>
</dbReference>
<dbReference type="GO" id="GO:0016616">
    <property type="term" value="F:oxidoreductase activity, acting on the CH-OH group of donors, NAD or NADP as acceptor"/>
    <property type="evidence" value="ECO:0007669"/>
    <property type="project" value="InterPro"/>
</dbReference>
<feature type="site" description="Important for catalytic activity" evidence="5">
    <location>
        <position position="310"/>
    </location>
</feature>
<dbReference type="GO" id="GO:0051287">
    <property type="term" value="F:NAD binding"/>
    <property type="evidence" value="ECO:0007669"/>
    <property type="project" value="InterPro"/>
</dbReference>
<dbReference type="EC" id="1.17.1.9" evidence="2 5"/>
<dbReference type="HAMAP" id="MF_03210">
    <property type="entry name" value="Formate_dehydrogenase"/>
    <property type="match status" value="1"/>
</dbReference>
<comment type="similarity">
    <text evidence="5">Belongs to the D-isomer specific 2-hydroxyacid dehydrogenase family. FDH subfamily.</text>
</comment>
<dbReference type="Proteomes" id="UP000249723">
    <property type="component" value="Unassembled WGS sequence"/>
</dbReference>
<dbReference type="InterPro" id="IPR029752">
    <property type="entry name" value="D-isomer_DH_CS1"/>
</dbReference>
<evidence type="ECO:0000256" key="1">
    <source>
        <dbReference type="ARBA" id="ARBA00000455"/>
    </source>
</evidence>
<evidence type="ECO:0000256" key="5">
    <source>
        <dbReference type="HAMAP-Rule" id="MF_03210"/>
    </source>
</evidence>
<comment type="subcellular location">
    <subcellularLocation>
        <location evidence="5">Cytoplasm</location>
    </subcellularLocation>
</comment>
<keyword evidence="9" id="KW-1185">Reference proteome</keyword>
<feature type="binding site" evidence="5">
    <location>
        <position position="94"/>
    </location>
    <ligand>
        <name>substrate</name>
    </ligand>
</feature>
<feature type="domain" description="D-isomer specific 2-hydroxyacid dehydrogenase NAD-binding" evidence="7">
    <location>
        <begin position="128"/>
        <end position="298"/>
    </location>
</feature>
<dbReference type="PANTHER" id="PTHR42938">
    <property type="entry name" value="FORMATE DEHYDROGENASE 1"/>
    <property type="match status" value="1"/>
</dbReference>
<protein>
    <recommendedName>
        <fullName evidence="2 5">Formate dehydrogenase</fullName>
        <shortName evidence="5">FDH</shortName>
        <ecNumber evidence="2 5">1.17.1.9</ecNumber>
    </recommendedName>
    <alternativeName>
        <fullName evidence="5">NAD-dependent formate dehydrogenase</fullName>
    </alternativeName>
</protein>
<comment type="subunit">
    <text evidence="5">Homodimer.</text>
</comment>
<dbReference type="Gene3D" id="3.40.50.720">
    <property type="entry name" value="NAD(P)-binding Rossmann-like Domain"/>
    <property type="match status" value="2"/>
</dbReference>
<dbReference type="EMBL" id="FMWP01000107">
    <property type="protein sequence ID" value="SDA00204.1"/>
    <property type="molecule type" value="Genomic_DNA"/>
</dbReference>
<feature type="binding site" evidence="5">
    <location>
        <position position="281"/>
    </location>
    <ligand>
        <name>NAD(+)</name>
        <dbReference type="ChEBI" id="CHEBI:57540"/>
    </ligand>
</feature>
<dbReference type="InterPro" id="IPR029753">
    <property type="entry name" value="D-isomer_DH_CS"/>
</dbReference>
<evidence type="ECO:0000259" key="6">
    <source>
        <dbReference type="Pfam" id="PF00389"/>
    </source>
</evidence>
<gene>
    <name evidence="8" type="ORF">BZ3500_MVSOF-1268-A1-R1_CHR9G10503</name>
</gene>
<evidence type="ECO:0000313" key="8">
    <source>
        <dbReference type="EMBL" id="SDA00204.1"/>
    </source>
</evidence>
<evidence type="ECO:0000256" key="3">
    <source>
        <dbReference type="ARBA" id="ARBA00023002"/>
    </source>
</evidence>
<dbReference type="PANTHER" id="PTHR42938:SF9">
    <property type="entry name" value="FORMATE DEHYDROGENASE 1"/>
    <property type="match status" value="1"/>
</dbReference>
<feature type="binding site" evidence="5">
    <location>
        <begin position="173"/>
        <end position="174"/>
    </location>
    <ligand>
        <name>NAD(+)</name>
        <dbReference type="ChEBI" id="CHEBI:57540"/>
    </ligand>
</feature>
<evidence type="ECO:0000313" key="9">
    <source>
        <dbReference type="Proteomes" id="UP000249723"/>
    </source>
</evidence>
<keyword evidence="5" id="KW-0963">Cytoplasm</keyword>
<keyword evidence="4 5" id="KW-0520">NAD</keyword>
<feature type="binding site" evidence="5">
    <location>
        <position position="118"/>
    </location>
    <ligand>
        <name>substrate</name>
    </ligand>
</feature>
<dbReference type="GO" id="GO:0042183">
    <property type="term" value="P:formate catabolic process"/>
    <property type="evidence" value="ECO:0007669"/>
    <property type="project" value="UniProtKB-UniRule"/>
</dbReference>
<comment type="caution">
    <text evidence="5">Lacks conserved residue(s) required for the propagation of feature annotation.</text>
</comment>
<dbReference type="InterPro" id="IPR036291">
    <property type="entry name" value="NAD(P)-bd_dom_sf"/>
</dbReference>
<dbReference type="SUPFAM" id="SSF52283">
    <property type="entry name" value="Formate/glycerate dehydrogenase catalytic domain-like"/>
    <property type="match status" value="1"/>
</dbReference>
<dbReference type="GO" id="GO:0008863">
    <property type="term" value="F:formate dehydrogenase (NAD+) activity"/>
    <property type="evidence" value="ECO:0007669"/>
    <property type="project" value="UniProtKB-UniRule"/>
</dbReference>
<evidence type="ECO:0000259" key="7">
    <source>
        <dbReference type="Pfam" id="PF02826"/>
    </source>
</evidence>
<dbReference type="NCBIfam" id="NF005750">
    <property type="entry name" value="PRK07574.1"/>
    <property type="match status" value="1"/>
</dbReference>
<feature type="binding site" evidence="5">
    <location>
        <begin position="310"/>
        <end position="313"/>
    </location>
    <ligand>
        <name>NAD(+)</name>
        <dbReference type="ChEBI" id="CHEBI:57540"/>
    </ligand>
</feature>
<dbReference type="InterPro" id="IPR033689">
    <property type="entry name" value="FDH_NAD-dep"/>
</dbReference>
<dbReference type="CDD" id="cd05302">
    <property type="entry name" value="FDH"/>
    <property type="match status" value="1"/>
</dbReference>
<dbReference type="PROSITE" id="PS00671">
    <property type="entry name" value="D_2_HYDROXYACID_DH_3"/>
    <property type="match status" value="1"/>
</dbReference>
<keyword evidence="3 5" id="KW-0560">Oxidoreductase</keyword>
<reference evidence="9" key="1">
    <citation type="submission" date="2016-10" db="EMBL/GenBank/DDBJ databases">
        <authorList>
            <person name="Jeantristanb JTB J.-T."/>
            <person name="Ricardo R."/>
        </authorList>
    </citation>
    <scope>NUCLEOTIDE SEQUENCE [LARGE SCALE GENOMIC DNA]</scope>
</reference>
<sequence>MVKVLAILYDGGEHAREQPRLLGTTENALGLRDYCKEQGWEYVISSSKEGADSDFQKHIKDADVLITTPFHPGYLTADLIKTAKNLKLCVTAGVGSDHIDLNAANERKISVLEVTGSNVVSVAEHVVMSILLLVRNFVPAHEQIMAGDWNVAAIAKNAYDLENKVIGTLGAGRIGYRVLERLVAFDPKELIYYDYQALPEDAAKKVNARRVEDLKEFLGQVDILTVNCPLHETTRGIINKETLSYLKKGAWIVNTARGALCVAEDIAEALESGHIAGYAGDVWNQQPAPKDHPWRTMKGPSGNGNGMVAHYSGTTLDAQERYASGTKKILENWRTGKAQTPSDVIVSDGEYQTKAYGQRAK</sequence>
<dbReference type="OrthoDB" id="418179at2759"/>